<evidence type="ECO:0000313" key="1">
    <source>
        <dbReference type="EMBL" id="JAH75337.1"/>
    </source>
</evidence>
<reference evidence="1" key="2">
    <citation type="journal article" date="2015" name="Fish Shellfish Immunol.">
        <title>Early steps in the European eel (Anguilla anguilla)-Vibrio vulnificus interaction in the gills: Role of the RtxA13 toxin.</title>
        <authorList>
            <person name="Callol A."/>
            <person name="Pajuelo D."/>
            <person name="Ebbesson L."/>
            <person name="Teles M."/>
            <person name="MacKenzie S."/>
            <person name="Amaro C."/>
        </authorList>
    </citation>
    <scope>NUCLEOTIDE SEQUENCE</scope>
</reference>
<protein>
    <submittedName>
        <fullName evidence="1">Uncharacterized protein</fullName>
    </submittedName>
</protein>
<proteinExistence type="predicted"/>
<reference evidence="1" key="1">
    <citation type="submission" date="2014-11" db="EMBL/GenBank/DDBJ databases">
        <authorList>
            <person name="Amaro Gonzalez C."/>
        </authorList>
    </citation>
    <scope>NUCLEOTIDE SEQUENCE</scope>
</reference>
<sequence length="55" mass="6332">MEVTDVQHRVMTVSGRRKLSEATHPKMMKRAAKTASLRESDIFSLISAWQEEQTK</sequence>
<name>A0A0E9VBB5_ANGAN</name>
<dbReference type="EMBL" id="GBXM01033240">
    <property type="protein sequence ID" value="JAH75337.1"/>
    <property type="molecule type" value="Transcribed_RNA"/>
</dbReference>
<organism evidence="1">
    <name type="scientific">Anguilla anguilla</name>
    <name type="common">European freshwater eel</name>
    <name type="synonym">Muraena anguilla</name>
    <dbReference type="NCBI Taxonomy" id="7936"/>
    <lineage>
        <taxon>Eukaryota</taxon>
        <taxon>Metazoa</taxon>
        <taxon>Chordata</taxon>
        <taxon>Craniata</taxon>
        <taxon>Vertebrata</taxon>
        <taxon>Euteleostomi</taxon>
        <taxon>Actinopterygii</taxon>
        <taxon>Neopterygii</taxon>
        <taxon>Teleostei</taxon>
        <taxon>Anguilliformes</taxon>
        <taxon>Anguillidae</taxon>
        <taxon>Anguilla</taxon>
    </lineage>
</organism>
<dbReference type="AlphaFoldDB" id="A0A0E9VBB5"/>
<accession>A0A0E9VBB5</accession>